<organism evidence="1 2">
    <name type="scientific">Saprolegnia parasitica (strain CBS 223.65)</name>
    <dbReference type="NCBI Taxonomy" id="695850"/>
    <lineage>
        <taxon>Eukaryota</taxon>
        <taxon>Sar</taxon>
        <taxon>Stramenopiles</taxon>
        <taxon>Oomycota</taxon>
        <taxon>Saprolegniomycetes</taxon>
        <taxon>Saprolegniales</taxon>
        <taxon>Saprolegniaceae</taxon>
        <taxon>Saprolegnia</taxon>
    </lineage>
</organism>
<dbReference type="VEuPathDB" id="FungiDB:SPRG_03110"/>
<gene>
    <name evidence="1" type="ORF">SPRG_03110</name>
</gene>
<protein>
    <submittedName>
        <fullName evidence="1">Uncharacterized protein</fullName>
    </submittedName>
</protein>
<dbReference type="KEGG" id="spar:SPRG_03110"/>
<dbReference type="EMBL" id="KK583196">
    <property type="protein sequence ID" value="KDO31894.1"/>
    <property type="molecule type" value="Genomic_DNA"/>
</dbReference>
<dbReference type="RefSeq" id="XP_012197093.1">
    <property type="nucleotide sequence ID" value="XM_012341703.1"/>
</dbReference>
<name>A0A067CMG1_SAPPC</name>
<dbReference type="GeneID" id="24125639"/>
<reference evidence="1 2" key="1">
    <citation type="journal article" date="2013" name="PLoS Genet.">
        <title>Distinctive expansion of potential virulence genes in the genome of the oomycete fish pathogen Saprolegnia parasitica.</title>
        <authorList>
            <person name="Jiang R.H."/>
            <person name="de Bruijn I."/>
            <person name="Haas B.J."/>
            <person name="Belmonte R."/>
            <person name="Lobach L."/>
            <person name="Christie J."/>
            <person name="van den Ackerveken G."/>
            <person name="Bottin A."/>
            <person name="Bulone V."/>
            <person name="Diaz-Moreno S.M."/>
            <person name="Dumas B."/>
            <person name="Fan L."/>
            <person name="Gaulin E."/>
            <person name="Govers F."/>
            <person name="Grenville-Briggs L.J."/>
            <person name="Horner N.R."/>
            <person name="Levin J.Z."/>
            <person name="Mammella M."/>
            <person name="Meijer H.J."/>
            <person name="Morris P."/>
            <person name="Nusbaum C."/>
            <person name="Oome S."/>
            <person name="Phillips A.J."/>
            <person name="van Rooyen D."/>
            <person name="Rzeszutek E."/>
            <person name="Saraiva M."/>
            <person name="Secombes C.J."/>
            <person name="Seidl M.F."/>
            <person name="Snel B."/>
            <person name="Stassen J.H."/>
            <person name="Sykes S."/>
            <person name="Tripathy S."/>
            <person name="van den Berg H."/>
            <person name="Vega-Arreguin J.C."/>
            <person name="Wawra S."/>
            <person name="Young S.K."/>
            <person name="Zeng Q."/>
            <person name="Dieguez-Uribeondo J."/>
            <person name="Russ C."/>
            <person name="Tyler B.M."/>
            <person name="van West P."/>
        </authorList>
    </citation>
    <scope>NUCLEOTIDE SEQUENCE [LARGE SCALE GENOMIC DNA]</scope>
    <source>
        <strain evidence="1 2">CBS 223.65</strain>
    </source>
</reference>
<dbReference type="AlphaFoldDB" id="A0A067CMG1"/>
<dbReference type="Proteomes" id="UP000030745">
    <property type="component" value="Unassembled WGS sequence"/>
</dbReference>
<accession>A0A067CMG1</accession>
<sequence length="79" mass="8511">MSSTSKRQATTPPTVLGLDHVLTAIVQYIPAAKDVKAFLAALPALARGSTHLGALHGLFQAPQRAVLASRWYLERRTTT</sequence>
<evidence type="ECO:0000313" key="2">
    <source>
        <dbReference type="Proteomes" id="UP000030745"/>
    </source>
</evidence>
<keyword evidence="2" id="KW-1185">Reference proteome</keyword>
<proteinExistence type="predicted"/>
<evidence type="ECO:0000313" key="1">
    <source>
        <dbReference type="EMBL" id="KDO31894.1"/>
    </source>
</evidence>